<dbReference type="PANTHER" id="PTHR48021:SF47">
    <property type="entry name" value="GH17672P"/>
    <property type="match status" value="1"/>
</dbReference>
<feature type="transmembrane region" description="Helical" evidence="8">
    <location>
        <begin position="290"/>
        <end position="310"/>
    </location>
</feature>
<dbReference type="PROSITE" id="PS50850">
    <property type="entry name" value="MFS"/>
    <property type="match status" value="1"/>
</dbReference>
<protein>
    <submittedName>
        <fullName evidence="11">Facilitated trehalose transporter Tret1-like</fullName>
    </submittedName>
</protein>
<feature type="transmembrane region" description="Helical" evidence="8">
    <location>
        <begin position="422"/>
        <end position="440"/>
    </location>
</feature>
<evidence type="ECO:0000256" key="1">
    <source>
        <dbReference type="ARBA" id="ARBA00004651"/>
    </source>
</evidence>
<feature type="transmembrane region" description="Helical" evidence="8">
    <location>
        <begin position="55"/>
        <end position="77"/>
    </location>
</feature>
<dbReference type="InterPro" id="IPR003663">
    <property type="entry name" value="Sugar/inositol_transpt"/>
</dbReference>
<feature type="transmembrane region" description="Helical" evidence="8">
    <location>
        <begin position="12"/>
        <end position="35"/>
    </location>
</feature>
<feature type="transmembrane region" description="Helical" evidence="8">
    <location>
        <begin position="390"/>
        <end position="410"/>
    </location>
</feature>
<accession>A0ABM1J7V7</accession>
<proteinExistence type="inferred from homology"/>
<feature type="transmembrane region" description="Helical" evidence="8">
    <location>
        <begin position="252"/>
        <end position="275"/>
    </location>
</feature>
<comment type="similarity">
    <text evidence="7">Belongs to the major facilitator superfamily. Sugar transporter (TC 2.A.1.1) family.</text>
</comment>
<keyword evidence="7" id="KW-0813">Transport</keyword>
<evidence type="ECO:0000256" key="2">
    <source>
        <dbReference type="ARBA" id="ARBA00022475"/>
    </source>
</evidence>
<dbReference type="InterPro" id="IPR036259">
    <property type="entry name" value="MFS_trans_sf"/>
</dbReference>
<sequence length="474" mass="51969">MAEKGSTLLQYVAAAAANLSIMATGAMMGWTSPILPQLKKGENTPLDRPITENESSWIGSLVAVGAAVGSFLAGYAAERFGRKYSLLFCIVPFTIGWVLIATANAVVQLYIARFIFGIALSFAFTVVPMYVGEIAETSIRGALGSFLQLFITFGLFYSYVIGPFVSYMVFWILCASLPVVFFIVFMLMPESPYYLISKGKREEAVAALVKLRSSSESAVQSVANDLQDSYEESIQKQTKFSDLFTVKANFKALIFTVLLASFQQLTGINVVLFYMGDIFEAAKSSLDPNIATIIVGAVQIAASFVTPFVVDKLGRKLLLITSGIGEIVTLGALGLYFYLQKYEDPEVVDSISMLPVISLVIFISTYCIGWGPLPWAVMGEMFAPDVKSKASGITVSSCWLLAFFITKFASDITGEFGHHTTYWMFAVFCLLSVLFTIFLLPETKGKSLKEIQDELSGIKPIIPEFTNYELPVKQ</sequence>
<evidence type="ECO:0000256" key="7">
    <source>
        <dbReference type="RuleBase" id="RU003346"/>
    </source>
</evidence>
<dbReference type="RefSeq" id="XP_015188545.1">
    <property type="nucleotide sequence ID" value="XM_015333059.1"/>
</dbReference>
<feature type="transmembrane region" description="Helical" evidence="8">
    <location>
        <begin position="168"/>
        <end position="188"/>
    </location>
</feature>
<dbReference type="SUPFAM" id="SSF103473">
    <property type="entry name" value="MFS general substrate transporter"/>
    <property type="match status" value="1"/>
</dbReference>
<dbReference type="InterPro" id="IPR050549">
    <property type="entry name" value="MFS_Trehalose_Transporter"/>
</dbReference>
<name>A0ABM1J7V7_POLDO</name>
<keyword evidence="4 8" id="KW-1133">Transmembrane helix</keyword>
<feature type="transmembrane region" description="Helical" evidence="8">
    <location>
        <begin position="84"/>
        <end position="104"/>
    </location>
</feature>
<dbReference type="GeneID" id="107072811"/>
<gene>
    <name evidence="11" type="primary">LOC107072811</name>
</gene>
<dbReference type="InterPro" id="IPR005828">
    <property type="entry name" value="MFS_sugar_transport-like"/>
</dbReference>
<dbReference type="PRINTS" id="PR00171">
    <property type="entry name" value="SUGRTRNSPORT"/>
</dbReference>
<keyword evidence="3 8" id="KW-0812">Transmembrane</keyword>
<feature type="transmembrane region" description="Helical" evidence="8">
    <location>
        <begin position="317"/>
        <end position="339"/>
    </location>
</feature>
<dbReference type="Gene3D" id="1.20.1250.20">
    <property type="entry name" value="MFS general substrate transporter like domains"/>
    <property type="match status" value="1"/>
</dbReference>
<dbReference type="CDD" id="cd17358">
    <property type="entry name" value="MFS_GLUT6_8_Class3_like"/>
    <property type="match status" value="1"/>
</dbReference>
<dbReference type="Pfam" id="PF00083">
    <property type="entry name" value="Sugar_tr"/>
    <property type="match status" value="1"/>
</dbReference>
<evidence type="ECO:0000256" key="6">
    <source>
        <dbReference type="ARBA" id="ARBA00023180"/>
    </source>
</evidence>
<keyword evidence="2" id="KW-1003">Cell membrane</keyword>
<feature type="transmembrane region" description="Helical" evidence="8">
    <location>
        <begin position="110"/>
        <end position="131"/>
    </location>
</feature>
<evidence type="ECO:0000256" key="5">
    <source>
        <dbReference type="ARBA" id="ARBA00023136"/>
    </source>
</evidence>
<evidence type="ECO:0000256" key="8">
    <source>
        <dbReference type="SAM" id="Phobius"/>
    </source>
</evidence>
<dbReference type="InterPro" id="IPR020846">
    <property type="entry name" value="MFS_dom"/>
</dbReference>
<evidence type="ECO:0000259" key="9">
    <source>
        <dbReference type="PROSITE" id="PS50850"/>
    </source>
</evidence>
<keyword evidence="6" id="KW-0325">Glycoprotein</keyword>
<comment type="subcellular location">
    <subcellularLocation>
        <location evidence="1">Cell membrane</location>
        <topology evidence="1">Multi-pass membrane protein</topology>
    </subcellularLocation>
</comment>
<organism evidence="10 11">
    <name type="scientific">Polistes dominula</name>
    <name type="common">European paper wasp</name>
    <name type="synonym">Vespa dominula</name>
    <dbReference type="NCBI Taxonomy" id="743375"/>
    <lineage>
        <taxon>Eukaryota</taxon>
        <taxon>Metazoa</taxon>
        <taxon>Ecdysozoa</taxon>
        <taxon>Arthropoda</taxon>
        <taxon>Hexapoda</taxon>
        <taxon>Insecta</taxon>
        <taxon>Pterygota</taxon>
        <taxon>Neoptera</taxon>
        <taxon>Endopterygota</taxon>
        <taxon>Hymenoptera</taxon>
        <taxon>Apocrita</taxon>
        <taxon>Aculeata</taxon>
        <taxon>Vespoidea</taxon>
        <taxon>Vespidae</taxon>
        <taxon>Polistinae</taxon>
        <taxon>Polistini</taxon>
        <taxon>Polistes</taxon>
    </lineage>
</organism>
<evidence type="ECO:0000313" key="11">
    <source>
        <dbReference type="RefSeq" id="XP_015188545.1"/>
    </source>
</evidence>
<dbReference type="NCBIfam" id="TIGR00879">
    <property type="entry name" value="SP"/>
    <property type="match status" value="1"/>
</dbReference>
<keyword evidence="10" id="KW-1185">Reference proteome</keyword>
<feature type="domain" description="Major facilitator superfamily (MFS) profile" evidence="9">
    <location>
        <begin position="9"/>
        <end position="444"/>
    </location>
</feature>
<dbReference type="Proteomes" id="UP000694924">
    <property type="component" value="Unplaced"/>
</dbReference>
<keyword evidence="5 8" id="KW-0472">Membrane</keyword>
<dbReference type="PANTHER" id="PTHR48021">
    <property type="match status" value="1"/>
</dbReference>
<evidence type="ECO:0000256" key="4">
    <source>
        <dbReference type="ARBA" id="ARBA00022989"/>
    </source>
</evidence>
<feature type="transmembrane region" description="Helical" evidence="8">
    <location>
        <begin position="143"/>
        <end position="162"/>
    </location>
</feature>
<evidence type="ECO:0000256" key="3">
    <source>
        <dbReference type="ARBA" id="ARBA00022692"/>
    </source>
</evidence>
<evidence type="ECO:0000313" key="10">
    <source>
        <dbReference type="Proteomes" id="UP000694924"/>
    </source>
</evidence>
<dbReference type="InterPro" id="IPR044775">
    <property type="entry name" value="MFS_ERD6/Tret1-like"/>
</dbReference>
<reference evidence="11" key="1">
    <citation type="submission" date="2025-08" db="UniProtKB">
        <authorList>
            <consortium name="RefSeq"/>
        </authorList>
    </citation>
    <scope>IDENTIFICATION</scope>
    <source>
        <tissue evidence="11">Whole body</tissue>
    </source>
</reference>
<feature type="transmembrane region" description="Helical" evidence="8">
    <location>
        <begin position="351"/>
        <end position="378"/>
    </location>
</feature>